<dbReference type="EMBL" id="BARU01035195">
    <property type="protein sequence ID" value="GAH72270.1"/>
    <property type="molecule type" value="Genomic_DNA"/>
</dbReference>
<feature type="non-terminal residue" evidence="2">
    <location>
        <position position="201"/>
    </location>
</feature>
<evidence type="ECO:0000313" key="2">
    <source>
        <dbReference type="EMBL" id="GAH72270.1"/>
    </source>
</evidence>
<comment type="caution">
    <text evidence="2">The sequence shown here is derived from an EMBL/GenBank/DDBJ whole genome shotgun (WGS) entry which is preliminary data.</text>
</comment>
<reference evidence="2" key="1">
    <citation type="journal article" date="2014" name="Front. Microbiol.">
        <title>High frequency of phylogenetically diverse reductive dehalogenase-homologous genes in deep subseafloor sedimentary metagenomes.</title>
        <authorList>
            <person name="Kawai M."/>
            <person name="Futagami T."/>
            <person name="Toyoda A."/>
            <person name="Takaki Y."/>
            <person name="Nishi S."/>
            <person name="Hori S."/>
            <person name="Arai W."/>
            <person name="Tsubouchi T."/>
            <person name="Morono Y."/>
            <person name="Uchiyama I."/>
            <person name="Ito T."/>
            <person name="Fujiyama A."/>
            <person name="Inagaki F."/>
            <person name="Takami H."/>
        </authorList>
    </citation>
    <scope>NUCLEOTIDE SEQUENCE</scope>
    <source>
        <strain evidence="2">Expedition CK06-06</strain>
    </source>
</reference>
<sequence length="201" mass="23086">MTEKQEHATPGYPKWIKAEKQDEAEEIRQKIMAEEDEDREGKKPEGCGKIIGKIWVGEWETSIICGESIAGVNARKINLCSKCSEDKGCGNVFYDKELGADYVCGVHRLCPECSKQEGTQNLKLIDKVEAHYERAKLKPKSAEKSLSEKRKELYYEMKEPLTTEEEEMLLIAVFDFIAQQDKEAIRKLKEVVPHTYGRFHK</sequence>
<proteinExistence type="predicted"/>
<organism evidence="2">
    <name type="scientific">marine sediment metagenome</name>
    <dbReference type="NCBI Taxonomy" id="412755"/>
    <lineage>
        <taxon>unclassified sequences</taxon>
        <taxon>metagenomes</taxon>
        <taxon>ecological metagenomes</taxon>
    </lineage>
</organism>
<feature type="region of interest" description="Disordered" evidence="1">
    <location>
        <begin position="1"/>
        <end position="23"/>
    </location>
</feature>
<accession>X1ISM9</accession>
<protein>
    <submittedName>
        <fullName evidence="2">Uncharacterized protein</fullName>
    </submittedName>
</protein>
<dbReference type="AlphaFoldDB" id="X1ISM9"/>
<name>X1ISM9_9ZZZZ</name>
<evidence type="ECO:0000256" key="1">
    <source>
        <dbReference type="SAM" id="MobiDB-lite"/>
    </source>
</evidence>
<gene>
    <name evidence="2" type="ORF">S03H2_55129</name>
</gene>